<keyword evidence="2" id="KW-1185">Reference proteome</keyword>
<name>A0ACB8ZFZ4_9ASTR</name>
<dbReference type="EMBL" id="CM042043">
    <property type="protein sequence ID" value="KAI3695035.1"/>
    <property type="molecule type" value="Genomic_DNA"/>
</dbReference>
<sequence>MTNIILVYTGGGGDAEAAAQIASVDIPWVRAIMLFERIDLDKDKCLSESELKRLIMEVDSEKIQWNEDDATDQMMQV</sequence>
<proteinExistence type="predicted"/>
<reference evidence="1 2" key="2">
    <citation type="journal article" date="2022" name="Mol. Ecol. Resour.">
        <title>The genomes of chicory, endive, great burdock and yacon provide insights into Asteraceae paleo-polyploidization history and plant inulin production.</title>
        <authorList>
            <person name="Fan W."/>
            <person name="Wang S."/>
            <person name="Wang H."/>
            <person name="Wang A."/>
            <person name="Jiang F."/>
            <person name="Liu H."/>
            <person name="Zhao H."/>
            <person name="Xu D."/>
            <person name="Zhang Y."/>
        </authorList>
    </citation>
    <scope>NUCLEOTIDE SEQUENCE [LARGE SCALE GENOMIC DNA]</scope>
    <source>
        <strain evidence="2">cv. Yunnan</strain>
        <tissue evidence="1">Leaves</tissue>
    </source>
</reference>
<accession>A0ACB8ZFZ4</accession>
<comment type="caution">
    <text evidence="1">The sequence shown here is derived from an EMBL/GenBank/DDBJ whole genome shotgun (WGS) entry which is preliminary data.</text>
</comment>
<protein>
    <submittedName>
        <fullName evidence="1">Uncharacterized protein</fullName>
    </submittedName>
</protein>
<evidence type="ECO:0000313" key="2">
    <source>
        <dbReference type="Proteomes" id="UP001056120"/>
    </source>
</evidence>
<gene>
    <name evidence="1" type="ORF">L1987_78023</name>
</gene>
<reference evidence="2" key="1">
    <citation type="journal article" date="2022" name="Mol. Ecol. Resour.">
        <title>The genomes of chicory, endive, great burdock and yacon provide insights into Asteraceae palaeo-polyploidization history and plant inulin production.</title>
        <authorList>
            <person name="Fan W."/>
            <person name="Wang S."/>
            <person name="Wang H."/>
            <person name="Wang A."/>
            <person name="Jiang F."/>
            <person name="Liu H."/>
            <person name="Zhao H."/>
            <person name="Xu D."/>
            <person name="Zhang Y."/>
        </authorList>
    </citation>
    <scope>NUCLEOTIDE SEQUENCE [LARGE SCALE GENOMIC DNA]</scope>
    <source>
        <strain evidence="2">cv. Yunnan</strain>
    </source>
</reference>
<organism evidence="1 2">
    <name type="scientific">Smallanthus sonchifolius</name>
    <dbReference type="NCBI Taxonomy" id="185202"/>
    <lineage>
        <taxon>Eukaryota</taxon>
        <taxon>Viridiplantae</taxon>
        <taxon>Streptophyta</taxon>
        <taxon>Embryophyta</taxon>
        <taxon>Tracheophyta</taxon>
        <taxon>Spermatophyta</taxon>
        <taxon>Magnoliopsida</taxon>
        <taxon>eudicotyledons</taxon>
        <taxon>Gunneridae</taxon>
        <taxon>Pentapetalae</taxon>
        <taxon>asterids</taxon>
        <taxon>campanulids</taxon>
        <taxon>Asterales</taxon>
        <taxon>Asteraceae</taxon>
        <taxon>Asteroideae</taxon>
        <taxon>Heliantheae alliance</taxon>
        <taxon>Millerieae</taxon>
        <taxon>Smallanthus</taxon>
    </lineage>
</organism>
<dbReference type="Proteomes" id="UP001056120">
    <property type="component" value="Linkage Group LG26"/>
</dbReference>
<evidence type="ECO:0000313" key="1">
    <source>
        <dbReference type="EMBL" id="KAI3695035.1"/>
    </source>
</evidence>